<dbReference type="EMBL" id="AQHZ01000005">
    <property type="protein sequence ID" value="ENO19040.1"/>
    <property type="molecule type" value="Genomic_DNA"/>
</dbReference>
<comment type="caution">
    <text evidence="2">The sequence shown here is derived from an EMBL/GenBank/DDBJ whole genome shotgun (WGS) entry which is preliminary data.</text>
</comment>
<dbReference type="AlphaFoldDB" id="N6W8Z9"/>
<feature type="compositionally biased region" description="Basic and acidic residues" evidence="1">
    <location>
        <begin position="1"/>
        <end position="13"/>
    </location>
</feature>
<evidence type="ECO:0000256" key="1">
    <source>
        <dbReference type="SAM" id="MobiDB-lite"/>
    </source>
</evidence>
<keyword evidence="3" id="KW-1185">Reference proteome</keyword>
<accession>N6W8Z9</accession>
<evidence type="ECO:0000313" key="2">
    <source>
        <dbReference type="EMBL" id="ENO19040.1"/>
    </source>
</evidence>
<feature type="region of interest" description="Disordered" evidence="1">
    <location>
        <begin position="1"/>
        <end position="105"/>
    </location>
</feature>
<name>N6W8Z9_9ACTO</name>
<organism evidence="2 3">
    <name type="scientific">Schaalia cardiffensis F0333</name>
    <dbReference type="NCBI Taxonomy" id="888050"/>
    <lineage>
        <taxon>Bacteria</taxon>
        <taxon>Bacillati</taxon>
        <taxon>Actinomycetota</taxon>
        <taxon>Actinomycetes</taxon>
        <taxon>Actinomycetales</taxon>
        <taxon>Actinomycetaceae</taxon>
        <taxon>Schaalia</taxon>
    </lineage>
</organism>
<feature type="compositionally biased region" description="Basic residues" evidence="1">
    <location>
        <begin position="74"/>
        <end position="89"/>
    </location>
</feature>
<sequence length="105" mass="11951">MRLPKGAEGRETANRSGPLLPARPYRRGGEAGQTGDRKDSRPDKQGMEKARGPGERGRRKARGRGNGRYLGSEHHHRRRTPYERRKRRTRGESREAYSQGKTGRS</sequence>
<dbReference type="HOGENOM" id="CLU_2230664_0_0_11"/>
<gene>
    <name evidence="2" type="ORF">HMPREF9004_0375</name>
</gene>
<reference evidence="2 3" key="1">
    <citation type="submission" date="2013-03" db="EMBL/GenBank/DDBJ databases">
        <title>Reference genome for the Human Microbiome Project.</title>
        <authorList>
            <person name="Aqrawi P."/>
            <person name="Ayvaz T."/>
            <person name="Bess C."/>
            <person name="Blankenburg K."/>
            <person name="Coyle M."/>
            <person name="Deng J."/>
            <person name="Forbes L."/>
            <person name="Fowler G."/>
            <person name="Francisco L."/>
            <person name="Fu Q."/>
            <person name="Gibbs R."/>
            <person name="Gross S."/>
            <person name="Gubbala S."/>
            <person name="Hale W."/>
            <person name="Hemphill L."/>
            <person name="Highlander S."/>
            <person name="Hirani K."/>
            <person name="Jackson L."/>
            <person name="Jakkamsetti A."/>
            <person name="Javaid M."/>
            <person name="Jayaseelan J.C."/>
            <person name="Jiang H."/>
            <person name="Joshi V."/>
            <person name="Korchina V."/>
            <person name="Kovar C."/>
            <person name="Lara F."/>
            <person name="Lee S."/>
            <person name="Liu Y."/>
            <person name="Mata R."/>
            <person name="Mathew T."/>
            <person name="Munidasa M."/>
            <person name="Muzny D."/>
            <person name="Nazareth L."/>
            <person name="Ngo R."/>
            <person name="Nguyen L."/>
            <person name="Nguyen N."/>
            <person name="Okwuonu G."/>
            <person name="Ongeri F."/>
            <person name="Palculict T."/>
            <person name="Patil S."/>
            <person name="Petrosino J."/>
            <person name="Pham C."/>
            <person name="Pham P."/>
            <person name="Pu L.-L."/>
            <person name="Qin X."/>
            <person name="Qu J."/>
            <person name="Reid J."/>
            <person name="Ross M."/>
            <person name="Ruth R."/>
            <person name="Saada N."/>
            <person name="San Lucas F."/>
            <person name="Santibanez J."/>
            <person name="Shang Y."/>
            <person name="Simmons D."/>
            <person name="Song X.-Z."/>
            <person name="Tang L.-Y."/>
            <person name="Thornton R."/>
            <person name="Warren J."/>
            <person name="Weissenberger G."/>
            <person name="Wilczek-Boney K."/>
            <person name="Worley K."/>
            <person name="Youmans B."/>
            <person name="Zhang J."/>
            <person name="Zhang L."/>
            <person name="Zhao Z."/>
            <person name="Zhou C."/>
            <person name="Zhu D."/>
            <person name="Zhu Y."/>
        </authorList>
    </citation>
    <scope>NUCLEOTIDE SEQUENCE [LARGE SCALE GENOMIC DNA]</scope>
    <source>
        <strain evidence="2 3">F0333</strain>
    </source>
</reference>
<dbReference type="Proteomes" id="UP000013015">
    <property type="component" value="Unassembled WGS sequence"/>
</dbReference>
<protein>
    <submittedName>
        <fullName evidence="2">Uncharacterized protein</fullName>
    </submittedName>
</protein>
<proteinExistence type="predicted"/>
<evidence type="ECO:0000313" key="3">
    <source>
        <dbReference type="Proteomes" id="UP000013015"/>
    </source>
</evidence>
<feature type="compositionally biased region" description="Basic and acidic residues" evidence="1">
    <location>
        <begin position="35"/>
        <end position="56"/>
    </location>
</feature>